<sequence>MARNRFGPLDLSATLVVAGLNAEPSATLCGSPAGSSAQKRMAQTMLHAATTAPSDRRSVGKGALPRMVEKERAMQAGS</sequence>
<evidence type="ECO:0000313" key="2">
    <source>
        <dbReference type="Proteomes" id="UP000245890"/>
    </source>
</evidence>
<evidence type="ECO:0000313" key="1">
    <source>
        <dbReference type="EMBL" id="PVX31106.1"/>
    </source>
</evidence>
<reference evidence="1 2" key="1">
    <citation type="submission" date="2018-05" db="EMBL/GenBank/DDBJ databases">
        <title>Description of Sphingomonas pokkalii sp nov, isolated from the rhizosphere of saline tolerant pokkali rice and its draft genome analysis.</title>
        <authorList>
            <person name="Menon R."/>
            <person name="Kumari S."/>
            <person name="Rameshkumar N."/>
        </authorList>
    </citation>
    <scope>NUCLEOTIDE SEQUENCE [LARGE SCALE GENOMIC DNA]</scope>
    <source>
        <strain evidence="1 2">L3B27</strain>
    </source>
</reference>
<dbReference type="AlphaFoldDB" id="A0A2U0SID3"/>
<keyword evidence="2" id="KW-1185">Reference proteome</keyword>
<name>A0A2U0SID3_9SPHN</name>
<organism evidence="1 2">
    <name type="scientific">Sphingomonas pokkalii</name>
    <dbReference type="NCBI Taxonomy" id="2175090"/>
    <lineage>
        <taxon>Bacteria</taxon>
        <taxon>Pseudomonadati</taxon>
        <taxon>Pseudomonadota</taxon>
        <taxon>Alphaproteobacteria</taxon>
        <taxon>Sphingomonadales</taxon>
        <taxon>Sphingomonadaceae</taxon>
        <taxon>Sphingomonas</taxon>
    </lineage>
</organism>
<proteinExistence type="predicted"/>
<comment type="caution">
    <text evidence="1">The sequence shown here is derived from an EMBL/GenBank/DDBJ whole genome shotgun (WGS) entry which is preliminary data.</text>
</comment>
<dbReference type="EMBL" id="QENQ01000001">
    <property type="protein sequence ID" value="PVX31106.1"/>
    <property type="molecule type" value="Genomic_DNA"/>
</dbReference>
<dbReference type="Proteomes" id="UP000245890">
    <property type="component" value="Unassembled WGS sequence"/>
</dbReference>
<protein>
    <submittedName>
        <fullName evidence="1">Uncharacterized protein</fullName>
    </submittedName>
</protein>
<accession>A0A2U0SID3</accession>
<gene>
    <name evidence="1" type="ORF">DD559_18655</name>
</gene>